<keyword evidence="6" id="KW-0378">Hydrolase</keyword>
<dbReference type="GO" id="GO:0016787">
    <property type="term" value="F:hydrolase activity"/>
    <property type="evidence" value="ECO:0007669"/>
    <property type="project" value="UniProtKB-KW"/>
</dbReference>
<evidence type="ECO:0000256" key="1">
    <source>
        <dbReference type="ARBA" id="ARBA00001968"/>
    </source>
</evidence>
<dbReference type="Pfam" id="PF13359">
    <property type="entry name" value="DDE_Tnp_4"/>
    <property type="match status" value="1"/>
</dbReference>
<comment type="caution">
    <text evidence="9">The sequence shown here is derived from an EMBL/GenBank/DDBJ whole genome shotgun (WGS) entry which is preliminary data.</text>
</comment>
<reference evidence="9 10" key="1">
    <citation type="submission" date="2019-05" db="EMBL/GenBank/DDBJ databases">
        <title>Mikania micrantha, genome provides insights into the molecular mechanism of rapid growth.</title>
        <authorList>
            <person name="Liu B."/>
        </authorList>
    </citation>
    <scope>NUCLEOTIDE SEQUENCE [LARGE SCALE GENOMIC DNA]</scope>
    <source>
        <strain evidence="9">NLD-2019</strain>
        <tissue evidence="9">Leaf</tissue>
    </source>
</reference>
<name>A0A5N6N5V5_9ASTR</name>
<evidence type="ECO:0000256" key="7">
    <source>
        <dbReference type="ARBA" id="ARBA00023242"/>
    </source>
</evidence>
<dbReference type="GO" id="GO:0005634">
    <property type="term" value="C:nucleus"/>
    <property type="evidence" value="ECO:0007669"/>
    <property type="project" value="UniProtKB-SubCell"/>
</dbReference>
<dbReference type="AlphaFoldDB" id="A0A5N6N5V5"/>
<dbReference type="InterPro" id="IPR027806">
    <property type="entry name" value="HARBI1_dom"/>
</dbReference>
<dbReference type="Proteomes" id="UP000326396">
    <property type="component" value="Linkage Group LG3"/>
</dbReference>
<sequence>MRFESISGMPNCCGAIETTHLKMHPHKSEGETNVWLDTKNNNSMKLQVIVDPTMRFLDVVSGLPGRMTKDNVLRGSEFFNLVQKREKLNGNEVELPEGTKIREYLVGDSSFQLLSWIMTPYHGEELTEDQSEFNNKLLTTRLVASCALKKLKAVWTAIEDSMWRPDRHKLPRIILVCCILHNIQIDMEGDVVSCEFMTSFDHDFEYPPEKSSLPEDKNTAVLRDKLCLYLAGKLGV</sequence>
<evidence type="ECO:0000256" key="3">
    <source>
        <dbReference type="ARBA" id="ARBA00006958"/>
    </source>
</evidence>
<organism evidence="9 10">
    <name type="scientific">Mikania micrantha</name>
    <name type="common">bitter vine</name>
    <dbReference type="NCBI Taxonomy" id="192012"/>
    <lineage>
        <taxon>Eukaryota</taxon>
        <taxon>Viridiplantae</taxon>
        <taxon>Streptophyta</taxon>
        <taxon>Embryophyta</taxon>
        <taxon>Tracheophyta</taxon>
        <taxon>Spermatophyta</taxon>
        <taxon>Magnoliopsida</taxon>
        <taxon>eudicotyledons</taxon>
        <taxon>Gunneridae</taxon>
        <taxon>Pentapetalae</taxon>
        <taxon>asterids</taxon>
        <taxon>campanulids</taxon>
        <taxon>Asterales</taxon>
        <taxon>Asteraceae</taxon>
        <taxon>Asteroideae</taxon>
        <taxon>Heliantheae alliance</taxon>
        <taxon>Eupatorieae</taxon>
        <taxon>Mikania</taxon>
    </lineage>
</organism>
<feature type="domain" description="DDE Tnp4" evidence="8">
    <location>
        <begin position="20"/>
        <end position="182"/>
    </location>
</feature>
<evidence type="ECO:0000256" key="5">
    <source>
        <dbReference type="ARBA" id="ARBA00022723"/>
    </source>
</evidence>
<dbReference type="EMBL" id="SZYD01000013">
    <property type="protein sequence ID" value="KAD4385060.1"/>
    <property type="molecule type" value="Genomic_DNA"/>
</dbReference>
<keyword evidence="4" id="KW-0540">Nuclease</keyword>
<comment type="cofactor">
    <cofactor evidence="1">
        <name>a divalent metal cation</name>
        <dbReference type="ChEBI" id="CHEBI:60240"/>
    </cofactor>
</comment>
<proteinExistence type="inferred from homology"/>
<evidence type="ECO:0000256" key="6">
    <source>
        <dbReference type="ARBA" id="ARBA00022801"/>
    </source>
</evidence>
<keyword evidence="5" id="KW-0479">Metal-binding</keyword>
<dbReference type="InterPro" id="IPR045249">
    <property type="entry name" value="HARBI1-like"/>
</dbReference>
<protein>
    <recommendedName>
        <fullName evidence="8">DDE Tnp4 domain-containing protein</fullName>
    </recommendedName>
</protein>
<comment type="subcellular location">
    <subcellularLocation>
        <location evidence="2">Nucleus</location>
    </subcellularLocation>
</comment>
<accession>A0A5N6N5V5</accession>
<dbReference type="PANTHER" id="PTHR22930:SF291">
    <property type="entry name" value="EXPRESSED PROTEIN"/>
    <property type="match status" value="1"/>
</dbReference>
<dbReference type="GO" id="GO:0004518">
    <property type="term" value="F:nuclease activity"/>
    <property type="evidence" value="ECO:0007669"/>
    <property type="project" value="UniProtKB-KW"/>
</dbReference>
<gene>
    <name evidence="9" type="ORF">E3N88_25228</name>
</gene>
<keyword evidence="10" id="KW-1185">Reference proteome</keyword>
<dbReference type="PANTHER" id="PTHR22930">
    <property type="match status" value="1"/>
</dbReference>
<keyword evidence="7" id="KW-0539">Nucleus</keyword>
<evidence type="ECO:0000313" key="10">
    <source>
        <dbReference type="Proteomes" id="UP000326396"/>
    </source>
</evidence>
<evidence type="ECO:0000256" key="2">
    <source>
        <dbReference type="ARBA" id="ARBA00004123"/>
    </source>
</evidence>
<dbReference type="GO" id="GO:0046872">
    <property type="term" value="F:metal ion binding"/>
    <property type="evidence" value="ECO:0007669"/>
    <property type="project" value="UniProtKB-KW"/>
</dbReference>
<evidence type="ECO:0000313" key="9">
    <source>
        <dbReference type="EMBL" id="KAD4385060.1"/>
    </source>
</evidence>
<evidence type="ECO:0000259" key="8">
    <source>
        <dbReference type="Pfam" id="PF13359"/>
    </source>
</evidence>
<comment type="similarity">
    <text evidence="3">Belongs to the HARBI1 family.</text>
</comment>
<evidence type="ECO:0000256" key="4">
    <source>
        <dbReference type="ARBA" id="ARBA00022722"/>
    </source>
</evidence>
<dbReference type="OrthoDB" id="1515171at2759"/>